<organism evidence="2 3">
    <name type="scientific">Allacma fusca</name>
    <dbReference type="NCBI Taxonomy" id="39272"/>
    <lineage>
        <taxon>Eukaryota</taxon>
        <taxon>Metazoa</taxon>
        <taxon>Ecdysozoa</taxon>
        <taxon>Arthropoda</taxon>
        <taxon>Hexapoda</taxon>
        <taxon>Collembola</taxon>
        <taxon>Symphypleona</taxon>
        <taxon>Sminthuridae</taxon>
        <taxon>Allacma</taxon>
    </lineage>
</organism>
<proteinExistence type="predicted"/>
<feature type="compositionally biased region" description="Basic and acidic residues" evidence="1">
    <location>
        <begin position="1"/>
        <end position="16"/>
    </location>
</feature>
<protein>
    <submittedName>
        <fullName evidence="2">Uncharacterized protein</fullName>
    </submittedName>
</protein>
<evidence type="ECO:0000256" key="1">
    <source>
        <dbReference type="SAM" id="MobiDB-lite"/>
    </source>
</evidence>
<dbReference type="EMBL" id="CAJVCH010067895">
    <property type="protein sequence ID" value="CAG7720167.1"/>
    <property type="molecule type" value="Genomic_DNA"/>
</dbReference>
<accession>A0A8J2NVQ4</accession>
<sequence length="44" mass="5061">MRNFEKNKTKAYKDRTAGIINTPKLTRNSASQYKGRRTPAICCK</sequence>
<keyword evidence="3" id="KW-1185">Reference proteome</keyword>
<reference evidence="2" key="1">
    <citation type="submission" date="2021-06" db="EMBL/GenBank/DDBJ databases">
        <authorList>
            <person name="Hodson N. C."/>
            <person name="Mongue J. A."/>
            <person name="Jaron S. K."/>
        </authorList>
    </citation>
    <scope>NUCLEOTIDE SEQUENCE</scope>
</reference>
<feature type="region of interest" description="Disordered" evidence="1">
    <location>
        <begin position="1"/>
        <end position="44"/>
    </location>
</feature>
<dbReference type="Proteomes" id="UP000708208">
    <property type="component" value="Unassembled WGS sequence"/>
</dbReference>
<dbReference type="AlphaFoldDB" id="A0A8J2NVQ4"/>
<name>A0A8J2NVQ4_9HEXA</name>
<comment type="caution">
    <text evidence="2">The sequence shown here is derived from an EMBL/GenBank/DDBJ whole genome shotgun (WGS) entry which is preliminary data.</text>
</comment>
<evidence type="ECO:0000313" key="2">
    <source>
        <dbReference type="EMBL" id="CAG7720167.1"/>
    </source>
</evidence>
<gene>
    <name evidence="2" type="ORF">AFUS01_LOCUS9453</name>
</gene>
<feature type="compositionally biased region" description="Polar residues" evidence="1">
    <location>
        <begin position="23"/>
        <end position="32"/>
    </location>
</feature>
<evidence type="ECO:0000313" key="3">
    <source>
        <dbReference type="Proteomes" id="UP000708208"/>
    </source>
</evidence>
<feature type="non-terminal residue" evidence="2">
    <location>
        <position position="1"/>
    </location>
</feature>